<evidence type="ECO:0000313" key="2">
    <source>
        <dbReference type="Proteomes" id="UP000004968"/>
    </source>
</evidence>
<accession>D3ARX0</accession>
<gene>
    <name evidence="1" type="ORF">CLOSTHATH_06376</name>
</gene>
<organism evidence="1 2">
    <name type="scientific">Hungatella hathewayi DSM 13479</name>
    <dbReference type="NCBI Taxonomy" id="566550"/>
    <lineage>
        <taxon>Bacteria</taxon>
        <taxon>Bacillati</taxon>
        <taxon>Bacillota</taxon>
        <taxon>Clostridia</taxon>
        <taxon>Lachnospirales</taxon>
        <taxon>Lachnospiraceae</taxon>
        <taxon>Hungatella</taxon>
    </lineage>
</organism>
<dbReference type="Proteomes" id="UP000004968">
    <property type="component" value="Unassembled WGS sequence"/>
</dbReference>
<dbReference type="EMBL" id="ACIO01000753">
    <property type="protein sequence ID" value="EFC95439.1"/>
    <property type="molecule type" value="Genomic_DNA"/>
</dbReference>
<name>D3ARX0_9FIRM</name>
<dbReference type="HOGENOM" id="CLU_3153691_0_0_9"/>
<evidence type="ECO:0000313" key="1">
    <source>
        <dbReference type="EMBL" id="EFC95439.1"/>
    </source>
</evidence>
<reference evidence="1 2" key="1">
    <citation type="submission" date="2010-01" db="EMBL/GenBank/DDBJ databases">
        <authorList>
            <person name="Weinstock G."/>
            <person name="Sodergren E."/>
            <person name="Clifton S."/>
            <person name="Fulton L."/>
            <person name="Fulton B."/>
            <person name="Courtney L."/>
            <person name="Fronick C."/>
            <person name="Harrison M."/>
            <person name="Strong C."/>
            <person name="Farmer C."/>
            <person name="Delahaunty K."/>
            <person name="Markovic C."/>
            <person name="Hall O."/>
            <person name="Minx P."/>
            <person name="Tomlinson C."/>
            <person name="Mitreva M."/>
            <person name="Nelson J."/>
            <person name="Hou S."/>
            <person name="Wollam A."/>
            <person name="Pepin K.H."/>
            <person name="Johnson M."/>
            <person name="Bhonagiri V."/>
            <person name="Nash W.E."/>
            <person name="Warren W."/>
            <person name="Chinwalla A."/>
            <person name="Mardis E.R."/>
            <person name="Wilson R.K."/>
        </authorList>
    </citation>
    <scope>NUCLEOTIDE SEQUENCE [LARGE SCALE GENOMIC DNA]</scope>
    <source>
        <strain evidence="1 2">DSM 13479</strain>
    </source>
</reference>
<sequence length="48" mass="5520">MRLRKITWSAESILFLPYLFGVRHFYFNKTGENSPASAGGGMRRQEQA</sequence>
<proteinExistence type="predicted"/>
<dbReference type="AlphaFoldDB" id="D3ARX0"/>
<protein>
    <submittedName>
        <fullName evidence="1">Uncharacterized protein</fullName>
    </submittedName>
</protein>
<comment type="caution">
    <text evidence="1">The sequence shown here is derived from an EMBL/GenBank/DDBJ whole genome shotgun (WGS) entry which is preliminary data.</text>
</comment>